<evidence type="ECO:0000313" key="2">
    <source>
        <dbReference type="Proteomes" id="UP000299102"/>
    </source>
</evidence>
<dbReference type="EMBL" id="BGZK01000483">
    <property type="protein sequence ID" value="GBP46431.1"/>
    <property type="molecule type" value="Genomic_DNA"/>
</dbReference>
<dbReference type="AlphaFoldDB" id="A0A4C1W5S8"/>
<sequence length="167" mass="18171">MCVRLLFPNSNLSWYGSSGAAGAHPVPLRTALVGTSSGHVKGPSTLVSIWATNTCPCDVLLDASLSPLLKCARTRRALNPVVQFLDFQCPFLPVLPSARDFDTTRDLSDNGQPRRTRTCLLRASLHANEYSELLATTWKEPGVEQRLGCLQGQSSKLCSRIVSNCLI</sequence>
<proteinExistence type="predicted"/>
<comment type="caution">
    <text evidence="1">The sequence shown here is derived from an EMBL/GenBank/DDBJ whole genome shotgun (WGS) entry which is preliminary data.</text>
</comment>
<accession>A0A4C1W5S8</accession>
<reference evidence="1 2" key="1">
    <citation type="journal article" date="2019" name="Commun. Biol.">
        <title>The bagworm genome reveals a unique fibroin gene that provides high tensile strength.</title>
        <authorList>
            <person name="Kono N."/>
            <person name="Nakamura H."/>
            <person name="Ohtoshi R."/>
            <person name="Tomita M."/>
            <person name="Numata K."/>
            <person name="Arakawa K."/>
        </authorList>
    </citation>
    <scope>NUCLEOTIDE SEQUENCE [LARGE SCALE GENOMIC DNA]</scope>
</reference>
<evidence type="ECO:0000313" key="1">
    <source>
        <dbReference type="EMBL" id="GBP46431.1"/>
    </source>
</evidence>
<organism evidence="1 2">
    <name type="scientific">Eumeta variegata</name>
    <name type="common">Bagworm moth</name>
    <name type="synonym">Eumeta japonica</name>
    <dbReference type="NCBI Taxonomy" id="151549"/>
    <lineage>
        <taxon>Eukaryota</taxon>
        <taxon>Metazoa</taxon>
        <taxon>Ecdysozoa</taxon>
        <taxon>Arthropoda</taxon>
        <taxon>Hexapoda</taxon>
        <taxon>Insecta</taxon>
        <taxon>Pterygota</taxon>
        <taxon>Neoptera</taxon>
        <taxon>Endopterygota</taxon>
        <taxon>Lepidoptera</taxon>
        <taxon>Glossata</taxon>
        <taxon>Ditrysia</taxon>
        <taxon>Tineoidea</taxon>
        <taxon>Psychidae</taxon>
        <taxon>Oiketicinae</taxon>
        <taxon>Eumeta</taxon>
    </lineage>
</organism>
<gene>
    <name evidence="1" type="ORF">EVAR_95131_1</name>
</gene>
<dbReference type="Proteomes" id="UP000299102">
    <property type="component" value="Unassembled WGS sequence"/>
</dbReference>
<keyword evidence="2" id="KW-1185">Reference proteome</keyword>
<name>A0A4C1W5S8_EUMVA</name>
<protein>
    <submittedName>
        <fullName evidence="1">Uncharacterized protein</fullName>
    </submittedName>
</protein>